<feature type="transmembrane region" description="Helical" evidence="2">
    <location>
        <begin position="31"/>
        <end position="54"/>
    </location>
</feature>
<proteinExistence type="predicted"/>
<evidence type="ECO:0000256" key="1">
    <source>
        <dbReference type="SAM" id="MobiDB-lite"/>
    </source>
</evidence>
<keyword evidence="4" id="KW-1185">Reference proteome</keyword>
<dbReference type="AlphaFoldDB" id="A0AA39WPQ4"/>
<feature type="region of interest" description="Disordered" evidence="1">
    <location>
        <begin position="137"/>
        <end position="173"/>
    </location>
</feature>
<keyword evidence="2" id="KW-0472">Membrane</keyword>
<keyword evidence="2" id="KW-1133">Transmembrane helix</keyword>
<evidence type="ECO:0000256" key="2">
    <source>
        <dbReference type="SAM" id="Phobius"/>
    </source>
</evidence>
<sequence length="392" mass="42303">MAPTWSYVLPREGEVVPSDPTSSTIKLDTGAIAGIACAAGALFLGGIGLFLVYWRRQKSYDKGEEVIQRPVEENPFACTSPPAYTLDYKMSRASSTGGSVSSYTYTSEPVRPDSFSPLGGMVSAMPTHPAYIPKTLVRGSTPAPLPPTPEDEALRLPATPPSPPTPPLRVHQSKCQPDDLIIQAYLRTTDGERVPSEIIRFAAADDPSRPASHASSTLPLRNAQPPARSTPPPRGIPIGLTVPTFTSRPAQPLHSRLQIDTFHTRNQNRPDPVEITAPVISVQPPPAVQPFRQKYHAHRPPPPLAQRPAYDDTPALSIIPARPPRQPVQAPPILPALTPTIGRAVTTTTITSGGNGHKRDNSTNKRIGDWIAAQPNFRDASMKEAVDDGDVW</sequence>
<dbReference type="Proteomes" id="UP001175000">
    <property type="component" value="Unassembled WGS sequence"/>
</dbReference>
<name>A0AA39WPQ4_9PEZI</name>
<keyword evidence="2" id="KW-0812">Transmembrane</keyword>
<evidence type="ECO:0000313" key="3">
    <source>
        <dbReference type="EMBL" id="KAK0619289.1"/>
    </source>
</evidence>
<gene>
    <name evidence="3" type="ORF">B0T14DRAFT_204921</name>
</gene>
<comment type="caution">
    <text evidence="3">The sequence shown here is derived from an EMBL/GenBank/DDBJ whole genome shotgun (WGS) entry which is preliminary data.</text>
</comment>
<dbReference type="EMBL" id="JAULSU010000004">
    <property type="protein sequence ID" value="KAK0619289.1"/>
    <property type="molecule type" value="Genomic_DNA"/>
</dbReference>
<organism evidence="3 4">
    <name type="scientific">Immersiella caudata</name>
    <dbReference type="NCBI Taxonomy" id="314043"/>
    <lineage>
        <taxon>Eukaryota</taxon>
        <taxon>Fungi</taxon>
        <taxon>Dikarya</taxon>
        <taxon>Ascomycota</taxon>
        <taxon>Pezizomycotina</taxon>
        <taxon>Sordariomycetes</taxon>
        <taxon>Sordariomycetidae</taxon>
        <taxon>Sordariales</taxon>
        <taxon>Lasiosphaeriaceae</taxon>
        <taxon>Immersiella</taxon>
    </lineage>
</organism>
<feature type="region of interest" description="Disordered" evidence="1">
    <location>
        <begin position="204"/>
        <end position="235"/>
    </location>
</feature>
<feature type="compositionally biased region" description="Pro residues" evidence="1">
    <location>
        <begin position="158"/>
        <end position="167"/>
    </location>
</feature>
<reference evidence="3" key="1">
    <citation type="submission" date="2023-06" db="EMBL/GenBank/DDBJ databases">
        <title>Genome-scale phylogeny and comparative genomics of the fungal order Sordariales.</title>
        <authorList>
            <consortium name="Lawrence Berkeley National Laboratory"/>
            <person name="Hensen N."/>
            <person name="Bonometti L."/>
            <person name="Westerberg I."/>
            <person name="Brannstrom I.O."/>
            <person name="Guillou S."/>
            <person name="Cros-Aarteil S."/>
            <person name="Calhoun S."/>
            <person name="Haridas S."/>
            <person name="Kuo A."/>
            <person name="Mondo S."/>
            <person name="Pangilinan J."/>
            <person name="Riley R."/>
            <person name="Labutti K."/>
            <person name="Andreopoulos B."/>
            <person name="Lipzen A."/>
            <person name="Chen C."/>
            <person name="Yanf M."/>
            <person name="Daum C."/>
            <person name="Ng V."/>
            <person name="Clum A."/>
            <person name="Steindorff A."/>
            <person name="Ohm R."/>
            <person name="Martin F."/>
            <person name="Silar P."/>
            <person name="Natvig D."/>
            <person name="Lalanne C."/>
            <person name="Gautier V."/>
            <person name="Ament-Velasquez S.L."/>
            <person name="Kruys A."/>
            <person name="Hutchinson M.I."/>
            <person name="Powell A.J."/>
            <person name="Barry K."/>
            <person name="Miller A.N."/>
            <person name="Grigoriev I.V."/>
            <person name="Debuchy R."/>
            <person name="Gladieux P."/>
            <person name="Thoren M.H."/>
            <person name="Johannesson H."/>
        </authorList>
    </citation>
    <scope>NUCLEOTIDE SEQUENCE</scope>
    <source>
        <strain evidence="3">CBS 606.72</strain>
    </source>
</reference>
<protein>
    <submittedName>
        <fullName evidence="3">Uncharacterized protein</fullName>
    </submittedName>
</protein>
<accession>A0AA39WPQ4</accession>
<evidence type="ECO:0000313" key="4">
    <source>
        <dbReference type="Proteomes" id="UP001175000"/>
    </source>
</evidence>